<reference evidence="3" key="1">
    <citation type="submission" date="2016-04" db="EMBL/GenBank/DDBJ databases">
        <title>Comparative genomics of biotechnologically important yeasts.</title>
        <authorList>
            <consortium name="DOE Joint Genome Institute"/>
            <person name="Riley R."/>
            <person name="Haridas S."/>
            <person name="Wolfe K.H."/>
            <person name="Lopes M.R."/>
            <person name="Hittinger C.T."/>
            <person name="Goker M."/>
            <person name="Salamov A."/>
            <person name="Wisecaver J."/>
            <person name="Long T.M."/>
            <person name="Aerts A.L."/>
            <person name="Barry K."/>
            <person name="Choi C."/>
            <person name="Clum A."/>
            <person name="Coughlan A.Y."/>
            <person name="Deshpande S."/>
            <person name="Douglass A.P."/>
            <person name="Hanson S.J."/>
            <person name="Klenk H.-P."/>
            <person name="Labutti K."/>
            <person name="Lapidus A."/>
            <person name="Lindquist E."/>
            <person name="Lipzen A."/>
            <person name="Meier-Kolthoff J.P."/>
            <person name="Ohm R.A."/>
            <person name="Otillar R.P."/>
            <person name="Pangilinan J."/>
            <person name="Peng Y."/>
            <person name="Rokas A."/>
            <person name="Rosa C.A."/>
            <person name="Scheuner C."/>
            <person name="Sibirny A.A."/>
            <person name="Slot J.C."/>
            <person name="Stielow J.B."/>
            <person name="Sun H."/>
            <person name="Kurtzman C.P."/>
            <person name="Blackwell M."/>
            <person name="Grigoriev I.V."/>
            <person name="Jeffries T.W."/>
        </authorList>
    </citation>
    <scope>NUCLEOTIDE SEQUENCE [LARGE SCALE GENOMIC DNA]</scope>
    <source>
        <strain evidence="3">NRRL YB-2248</strain>
    </source>
</reference>
<feature type="compositionally biased region" description="Basic and acidic residues" evidence="1">
    <location>
        <begin position="76"/>
        <end position="86"/>
    </location>
</feature>
<name>A0A1E4T998_9ASCO</name>
<dbReference type="Proteomes" id="UP000094801">
    <property type="component" value="Unassembled WGS sequence"/>
</dbReference>
<feature type="region of interest" description="Disordered" evidence="1">
    <location>
        <begin position="1"/>
        <end position="22"/>
    </location>
</feature>
<gene>
    <name evidence="2" type="ORF">CANARDRAFT_26459</name>
</gene>
<accession>A0A1E4T998</accession>
<evidence type="ECO:0000313" key="3">
    <source>
        <dbReference type="Proteomes" id="UP000094801"/>
    </source>
</evidence>
<sequence length="173" mass="19086">MHHQANLPENLSADVSSSTAPTSLPVHPIELTVQSFIESPLEILNLNSNSLYESQLILTTILKKLESKLEQSLRNVKGKDTERSVQQEDNPISTNNGNNDINGNNQGTSLQDLDGTGLDEGEVDMAMSDDEEINLQRYSDRVTALKAKLSGIDSTLKIVEKRVDKIMAHMDVQ</sequence>
<feature type="compositionally biased region" description="Low complexity" evidence="1">
    <location>
        <begin position="89"/>
        <end position="109"/>
    </location>
</feature>
<dbReference type="EMBL" id="KV453847">
    <property type="protein sequence ID" value="ODV88309.1"/>
    <property type="molecule type" value="Genomic_DNA"/>
</dbReference>
<keyword evidence="3" id="KW-1185">Reference proteome</keyword>
<feature type="compositionally biased region" description="Polar residues" evidence="1">
    <location>
        <begin position="7"/>
        <end position="22"/>
    </location>
</feature>
<feature type="region of interest" description="Disordered" evidence="1">
    <location>
        <begin position="76"/>
        <end position="121"/>
    </location>
</feature>
<evidence type="ECO:0000313" key="2">
    <source>
        <dbReference type="EMBL" id="ODV88309.1"/>
    </source>
</evidence>
<dbReference type="OrthoDB" id="3989460at2759"/>
<organism evidence="2 3">
    <name type="scientific">[Candida] arabinofermentans NRRL YB-2248</name>
    <dbReference type="NCBI Taxonomy" id="983967"/>
    <lineage>
        <taxon>Eukaryota</taxon>
        <taxon>Fungi</taxon>
        <taxon>Dikarya</taxon>
        <taxon>Ascomycota</taxon>
        <taxon>Saccharomycotina</taxon>
        <taxon>Pichiomycetes</taxon>
        <taxon>Pichiales</taxon>
        <taxon>Pichiaceae</taxon>
        <taxon>Ogataea</taxon>
        <taxon>Ogataea/Candida clade</taxon>
    </lineage>
</organism>
<proteinExistence type="predicted"/>
<protein>
    <submittedName>
        <fullName evidence="2">Uncharacterized protein</fullName>
    </submittedName>
</protein>
<dbReference type="AlphaFoldDB" id="A0A1E4T998"/>
<evidence type="ECO:0000256" key="1">
    <source>
        <dbReference type="SAM" id="MobiDB-lite"/>
    </source>
</evidence>